<dbReference type="STRING" id="686796.SAMN04488104_10394"/>
<evidence type="ECO:0000313" key="2">
    <source>
        <dbReference type="EMBL" id="SDD58165.1"/>
    </source>
</evidence>
<dbReference type="Proteomes" id="UP000199060">
    <property type="component" value="Unassembled WGS sequence"/>
</dbReference>
<sequence>MKTNKIIFTGILTLVIALVFYITKESFSGAGLSRFEGKLEEMDFYRNENNTGPVLRVYSVKVIEKDYELMQEFAKSMPHTKYGRTLVFFFSDELNKKVKVRPNEPYFDSVYEPFLMGSFQKTPMGEERFSFSKND</sequence>
<gene>
    <name evidence="2" type="ORF">SAMN04488104_10394</name>
</gene>
<keyword evidence="1" id="KW-1133">Transmembrane helix</keyword>
<dbReference type="OrthoDB" id="709006at2"/>
<organism evidence="2 3">
    <name type="scientific">Algoriphagus faecimaris</name>
    <dbReference type="NCBI Taxonomy" id="686796"/>
    <lineage>
        <taxon>Bacteria</taxon>
        <taxon>Pseudomonadati</taxon>
        <taxon>Bacteroidota</taxon>
        <taxon>Cytophagia</taxon>
        <taxon>Cytophagales</taxon>
        <taxon>Cyclobacteriaceae</taxon>
        <taxon>Algoriphagus</taxon>
    </lineage>
</organism>
<keyword evidence="1" id="KW-0812">Transmembrane</keyword>
<protein>
    <submittedName>
        <fullName evidence="2">Uncharacterized protein</fullName>
    </submittedName>
</protein>
<name>A0A1G6VZE4_9BACT</name>
<dbReference type="EMBL" id="FNAC01000039">
    <property type="protein sequence ID" value="SDD58165.1"/>
    <property type="molecule type" value="Genomic_DNA"/>
</dbReference>
<accession>A0A1G6VZE4</accession>
<reference evidence="3" key="1">
    <citation type="submission" date="2016-10" db="EMBL/GenBank/DDBJ databases">
        <authorList>
            <person name="Varghese N."/>
            <person name="Submissions S."/>
        </authorList>
    </citation>
    <scope>NUCLEOTIDE SEQUENCE [LARGE SCALE GENOMIC DNA]</scope>
    <source>
        <strain evidence="3">DSM 23095</strain>
    </source>
</reference>
<evidence type="ECO:0000313" key="3">
    <source>
        <dbReference type="Proteomes" id="UP000199060"/>
    </source>
</evidence>
<keyword evidence="3" id="KW-1185">Reference proteome</keyword>
<dbReference type="AlphaFoldDB" id="A0A1G6VZE4"/>
<proteinExistence type="predicted"/>
<dbReference type="RefSeq" id="WP_139162776.1">
    <property type="nucleotide sequence ID" value="NZ_FNAC01000039.1"/>
</dbReference>
<keyword evidence="1" id="KW-0472">Membrane</keyword>
<feature type="transmembrane region" description="Helical" evidence="1">
    <location>
        <begin position="6"/>
        <end position="23"/>
    </location>
</feature>
<evidence type="ECO:0000256" key="1">
    <source>
        <dbReference type="SAM" id="Phobius"/>
    </source>
</evidence>